<protein>
    <recommendedName>
        <fullName evidence="2">poly(ADP-ribose) glycohydrolase</fullName>
        <ecNumber evidence="2">3.2.1.143</ecNumber>
    </recommendedName>
</protein>
<dbReference type="GO" id="GO:0005737">
    <property type="term" value="C:cytoplasm"/>
    <property type="evidence" value="ECO:0007669"/>
    <property type="project" value="TreeGrafter"/>
</dbReference>
<dbReference type="WBParaSite" id="jg9468">
    <property type="protein sequence ID" value="jg9468"/>
    <property type="gene ID" value="jg9468"/>
</dbReference>
<proteinExistence type="inferred from homology"/>
<dbReference type="Pfam" id="PF20811">
    <property type="entry name" value="PARG_cat_N"/>
    <property type="match status" value="1"/>
</dbReference>
<dbReference type="InterPro" id="IPR007724">
    <property type="entry name" value="Poly_GlycHdrlase"/>
</dbReference>
<evidence type="ECO:0000256" key="2">
    <source>
        <dbReference type="ARBA" id="ARBA00012255"/>
    </source>
</evidence>
<evidence type="ECO:0000313" key="6">
    <source>
        <dbReference type="Proteomes" id="UP000887574"/>
    </source>
</evidence>
<dbReference type="GO" id="GO:0005634">
    <property type="term" value="C:nucleus"/>
    <property type="evidence" value="ECO:0007669"/>
    <property type="project" value="TreeGrafter"/>
</dbReference>
<dbReference type="PANTHER" id="PTHR12837:SF15">
    <property type="entry name" value="POLY(ADP-RIBOSE) GLYCOHYDROLASE"/>
    <property type="match status" value="1"/>
</dbReference>
<accession>A0A915ETV3</accession>
<dbReference type="InterPro" id="IPR048362">
    <property type="entry name" value="PARG_helical"/>
</dbReference>
<dbReference type="EC" id="3.2.1.143" evidence="2"/>
<name>A0A915ETV3_9BILA</name>
<dbReference type="PANTHER" id="PTHR12837">
    <property type="entry name" value="POLY ADP-RIBOSE GLYCOHYDROLASE"/>
    <property type="match status" value="1"/>
</dbReference>
<dbReference type="Proteomes" id="UP000887574">
    <property type="component" value="Unplaced"/>
</dbReference>
<dbReference type="GO" id="GO:0009225">
    <property type="term" value="P:nucleotide-sugar metabolic process"/>
    <property type="evidence" value="ECO:0007669"/>
    <property type="project" value="TreeGrafter"/>
</dbReference>
<dbReference type="AlphaFoldDB" id="A0A915ETV3"/>
<comment type="similarity">
    <text evidence="1">Belongs to the poly(ADP-ribose) glycohydrolase family.</text>
</comment>
<evidence type="ECO:0000259" key="5">
    <source>
        <dbReference type="Pfam" id="PF20811"/>
    </source>
</evidence>
<sequence length="400" mass="45630">MAVLARSLHELITQPIPLLKIGCEGSVTLSQQQIACLLANAFFCTFAEELRNDASGNGYNFINFTRIFSLRCQKSVEKLKCLLHYFSEVIKKMPCGNVTVMRNCAKQRKYRKGWQWHVTSRFRKQVYRGGVLGHGCVQEEIRFLICPEMIISCLICERMKSFESIRIIGAEMYSDYTGYGDSFQWVSHERDLNCPRDEYGRFLCEVVAIDALHYRSKAMQYNRGYIRREINKAYAGFSVSTRQSNPDGWPIATGNWGCGAFRGDVQLKSMAQLLASSVVERKLYYYTFGDARLAAELNEMAGILRINEVSVSQLYQILEQYAFFEARSNMPLFDYIKSKVLKDHRSTDGKLEKSKSGLLAYYPLFSRRPADVATSSTNDSAYKEFAAASKESNLTKPDVV</sequence>
<dbReference type="InterPro" id="IPR046372">
    <property type="entry name" value="PARG_cat_C"/>
</dbReference>
<dbReference type="GO" id="GO:0005975">
    <property type="term" value="P:carbohydrate metabolic process"/>
    <property type="evidence" value="ECO:0007669"/>
    <property type="project" value="InterPro"/>
</dbReference>
<reference evidence="7" key="1">
    <citation type="submission" date="2022-11" db="UniProtKB">
        <authorList>
            <consortium name="WormBaseParasite"/>
        </authorList>
    </citation>
    <scope>IDENTIFICATION</scope>
</reference>
<feature type="domain" description="PARG helical" evidence="5">
    <location>
        <begin position="1"/>
        <end position="102"/>
    </location>
</feature>
<dbReference type="GO" id="GO:0004649">
    <property type="term" value="F:poly(ADP-ribose) glycohydrolase activity"/>
    <property type="evidence" value="ECO:0007669"/>
    <property type="project" value="UniProtKB-EC"/>
</dbReference>
<evidence type="ECO:0000256" key="1">
    <source>
        <dbReference type="ARBA" id="ARBA00009545"/>
    </source>
</evidence>
<evidence type="ECO:0000259" key="4">
    <source>
        <dbReference type="Pfam" id="PF05028"/>
    </source>
</evidence>
<keyword evidence="6" id="KW-1185">Reference proteome</keyword>
<feature type="domain" description="PARG catalytic Macro" evidence="4">
    <location>
        <begin position="120"/>
        <end position="294"/>
    </location>
</feature>
<organism evidence="6 7">
    <name type="scientific">Ditylenchus dipsaci</name>
    <dbReference type="NCBI Taxonomy" id="166011"/>
    <lineage>
        <taxon>Eukaryota</taxon>
        <taxon>Metazoa</taxon>
        <taxon>Ecdysozoa</taxon>
        <taxon>Nematoda</taxon>
        <taxon>Chromadorea</taxon>
        <taxon>Rhabditida</taxon>
        <taxon>Tylenchina</taxon>
        <taxon>Tylenchomorpha</taxon>
        <taxon>Sphaerularioidea</taxon>
        <taxon>Anguinidae</taxon>
        <taxon>Anguininae</taxon>
        <taxon>Ditylenchus</taxon>
    </lineage>
</organism>
<dbReference type="GO" id="GO:0006282">
    <property type="term" value="P:regulation of DNA repair"/>
    <property type="evidence" value="ECO:0007669"/>
    <property type="project" value="InterPro"/>
</dbReference>
<evidence type="ECO:0000256" key="3">
    <source>
        <dbReference type="ARBA" id="ARBA00022801"/>
    </source>
</evidence>
<dbReference type="GO" id="GO:1990966">
    <property type="term" value="P:ATP generation from poly-ADP-D-ribose"/>
    <property type="evidence" value="ECO:0007669"/>
    <property type="project" value="TreeGrafter"/>
</dbReference>
<dbReference type="Pfam" id="PF05028">
    <property type="entry name" value="PARG_cat_C"/>
    <property type="match status" value="1"/>
</dbReference>
<keyword evidence="3" id="KW-0378">Hydrolase</keyword>
<evidence type="ECO:0000313" key="7">
    <source>
        <dbReference type="WBParaSite" id="jg9468"/>
    </source>
</evidence>